<evidence type="ECO:0000256" key="5">
    <source>
        <dbReference type="ARBA" id="ARBA00022692"/>
    </source>
</evidence>
<evidence type="ECO:0000256" key="6">
    <source>
        <dbReference type="ARBA" id="ARBA00022989"/>
    </source>
</evidence>
<dbReference type="PROSITE" id="PS50928">
    <property type="entry name" value="ABC_TM1"/>
    <property type="match status" value="1"/>
</dbReference>
<organism evidence="10 11">
    <name type="scientific">Albidovulum marisflavi</name>
    <dbReference type="NCBI Taxonomy" id="2984159"/>
    <lineage>
        <taxon>Bacteria</taxon>
        <taxon>Pseudomonadati</taxon>
        <taxon>Pseudomonadota</taxon>
        <taxon>Alphaproteobacteria</taxon>
        <taxon>Rhodobacterales</taxon>
        <taxon>Paracoccaceae</taxon>
        <taxon>Albidovulum</taxon>
    </lineage>
</organism>
<reference evidence="10 11" key="1">
    <citation type="submission" date="2022-10" db="EMBL/GenBank/DDBJ databases">
        <title>Defluviimonas sp. nov., isolated from ocean surface water.</title>
        <authorList>
            <person name="He W."/>
            <person name="Wang L."/>
            <person name="Zhang D.-F."/>
        </authorList>
    </citation>
    <scope>NUCLEOTIDE SEQUENCE [LARGE SCALE GENOMIC DNA]</scope>
    <source>
        <strain evidence="10 11">WL0002</strain>
    </source>
</reference>
<comment type="similarity">
    <text evidence="2">Belongs to the binding-protein-dependent transport system permease family. CysTW subfamily.</text>
</comment>
<comment type="subcellular location">
    <subcellularLocation>
        <location evidence="1 8">Cell membrane</location>
        <topology evidence="1 8">Multi-pass membrane protein</topology>
    </subcellularLocation>
</comment>
<evidence type="ECO:0000259" key="9">
    <source>
        <dbReference type="PROSITE" id="PS50928"/>
    </source>
</evidence>
<dbReference type="InterPro" id="IPR035906">
    <property type="entry name" value="MetI-like_sf"/>
</dbReference>
<dbReference type="PANTHER" id="PTHR42929:SF3">
    <property type="entry name" value="PUTRESCINE TRANSPORT SYSTEM PERMEASE PROTEIN POTH"/>
    <property type="match status" value="1"/>
</dbReference>
<feature type="transmembrane region" description="Helical" evidence="8">
    <location>
        <begin position="231"/>
        <end position="253"/>
    </location>
</feature>
<keyword evidence="3 8" id="KW-0813">Transport</keyword>
<dbReference type="PANTHER" id="PTHR42929">
    <property type="entry name" value="INNER MEMBRANE ABC TRANSPORTER PERMEASE PROTEIN YDCU-RELATED-RELATED"/>
    <property type="match status" value="1"/>
</dbReference>
<evidence type="ECO:0000313" key="11">
    <source>
        <dbReference type="Proteomes" id="UP001652542"/>
    </source>
</evidence>
<dbReference type="Gene3D" id="1.10.3720.10">
    <property type="entry name" value="MetI-like"/>
    <property type="match status" value="1"/>
</dbReference>
<sequence>MTELSATGPKTTRKAARRSGLARWFNRRGWSDITIATPYLWLLIFFLVPFLIVIAMSVATRTPTSPPFSFGGDHPLINTATYERLFSDSLYIRAFLTSIRNAAFATFLCLLIGYPMALGLTRVSKSWRNILLMLVILPFWTSFLLRVYAWMGLMGNNSWFNKLLTSAYNMMMPEEWALRSIQMMNTNFAVVLVTVYSYLPFMILPLYANLEKLDMTLNEAAEDLGSRPFRVFLDVTLPLSVPGIVAGGLLVFIPASGELIIPGLVGNPSQPMIGRVIQDEFASARDWPMASAVAVALLLLLVVPMMLYTYFDAKAHEKKAMEP</sequence>
<keyword evidence="5 8" id="KW-0812">Transmembrane</keyword>
<evidence type="ECO:0000256" key="2">
    <source>
        <dbReference type="ARBA" id="ARBA00007069"/>
    </source>
</evidence>
<evidence type="ECO:0000256" key="4">
    <source>
        <dbReference type="ARBA" id="ARBA00022475"/>
    </source>
</evidence>
<keyword evidence="11" id="KW-1185">Reference proteome</keyword>
<feature type="transmembrane region" description="Helical" evidence="8">
    <location>
        <begin position="289"/>
        <end position="311"/>
    </location>
</feature>
<proteinExistence type="inferred from homology"/>
<evidence type="ECO:0000256" key="7">
    <source>
        <dbReference type="ARBA" id="ARBA00023136"/>
    </source>
</evidence>
<feature type="transmembrane region" description="Helical" evidence="8">
    <location>
        <begin position="99"/>
        <end position="118"/>
    </location>
</feature>
<evidence type="ECO:0000256" key="3">
    <source>
        <dbReference type="ARBA" id="ARBA00022448"/>
    </source>
</evidence>
<dbReference type="Pfam" id="PF00528">
    <property type="entry name" value="BPD_transp_1"/>
    <property type="match status" value="1"/>
</dbReference>
<dbReference type="InterPro" id="IPR000515">
    <property type="entry name" value="MetI-like"/>
</dbReference>
<dbReference type="Proteomes" id="UP001652542">
    <property type="component" value="Unassembled WGS sequence"/>
</dbReference>
<dbReference type="CDD" id="cd06261">
    <property type="entry name" value="TM_PBP2"/>
    <property type="match status" value="1"/>
</dbReference>
<evidence type="ECO:0000313" key="10">
    <source>
        <dbReference type="EMBL" id="MCV2867726.1"/>
    </source>
</evidence>
<feature type="domain" description="ABC transmembrane type-1" evidence="9">
    <location>
        <begin position="95"/>
        <end position="308"/>
    </location>
</feature>
<evidence type="ECO:0000256" key="8">
    <source>
        <dbReference type="RuleBase" id="RU363032"/>
    </source>
</evidence>
<dbReference type="SUPFAM" id="SSF161098">
    <property type="entry name" value="MetI-like"/>
    <property type="match status" value="1"/>
</dbReference>
<comment type="caution">
    <text evidence="10">The sequence shown here is derived from an EMBL/GenBank/DDBJ whole genome shotgun (WGS) entry which is preliminary data.</text>
</comment>
<gene>
    <name evidence="10" type="ORF">OEW28_03695</name>
</gene>
<feature type="transmembrane region" description="Helical" evidence="8">
    <location>
        <begin position="188"/>
        <end position="210"/>
    </location>
</feature>
<accession>A0ABT2Z9E9</accession>
<feature type="transmembrane region" description="Helical" evidence="8">
    <location>
        <begin position="39"/>
        <end position="59"/>
    </location>
</feature>
<keyword evidence="6 8" id="KW-1133">Transmembrane helix</keyword>
<evidence type="ECO:0000256" key="1">
    <source>
        <dbReference type="ARBA" id="ARBA00004651"/>
    </source>
</evidence>
<dbReference type="RefSeq" id="WP_263733364.1">
    <property type="nucleotide sequence ID" value="NZ_JAOWKY010000001.1"/>
</dbReference>
<keyword evidence="7 8" id="KW-0472">Membrane</keyword>
<name>A0ABT2Z9E9_9RHOB</name>
<keyword evidence="4" id="KW-1003">Cell membrane</keyword>
<dbReference type="EMBL" id="JAOWKY010000001">
    <property type="protein sequence ID" value="MCV2867726.1"/>
    <property type="molecule type" value="Genomic_DNA"/>
</dbReference>
<protein>
    <submittedName>
        <fullName evidence="10">ABC transporter permease</fullName>
    </submittedName>
</protein>
<feature type="transmembrane region" description="Helical" evidence="8">
    <location>
        <begin position="130"/>
        <end position="151"/>
    </location>
</feature>